<keyword evidence="4" id="KW-0677">Repeat</keyword>
<dbReference type="eggNOG" id="arCOG01957">
    <property type="taxonomic scope" value="Archaea"/>
</dbReference>
<feature type="transmembrane region" description="Helical" evidence="7">
    <location>
        <begin position="573"/>
        <end position="595"/>
    </location>
</feature>
<evidence type="ECO:0000256" key="6">
    <source>
        <dbReference type="ARBA" id="ARBA00023136"/>
    </source>
</evidence>
<evidence type="ECO:0000313" key="9">
    <source>
        <dbReference type="EMBL" id="ADN36795.1"/>
    </source>
</evidence>
<dbReference type="InterPro" id="IPR036721">
    <property type="entry name" value="RCK_C_sf"/>
</dbReference>
<name>E1RJI9_METP4</name>
<dbReference type="SUPFAM" id="SSF116726">
    <property type="entry name" value="TrkA C-terminal domain-like"/>
    <property type="match status" value="2"/>
</dbReference>
<evidence type="ECO:0000313" key="10">
    <source>
        <dbReference type="Proteomes" id="UP000006565"/>
    </source>
</evidence>
<feature type="transmembrane region" description="Helical" evidence="7">
    <location>
        <begin position="28"/>
        <end position="46"/>
    </location>
</feature>
<dbReference type="GO" id="GO:0006813">
    <property type="term" value="P:potassium ion transport"/>
    <property type="evidence" value="ECO:0007669"/>
    <property type="project" value="InterPro"/>
</dbReference>
<dbReference type="EMBL" id="CP002117">
    <property type="protein sequence ID" value="ADN36795.1"/>
    <property type="molecule type" value="Genomic_DNA"/>
</dbReference>
<dbReference type="InterPro" id="IPR006037">
    <property type="entry name" value="RCK_C"/>
</dbReference>
<feature type="transmembrane region" description="Helical" evidence="7">
    <location>
        <begin position="137"/>
        <end position="161"/>
    </location>
</feature>
<feature type="transmembrane region" description="Helical" evidence="7">
    <location>
        <begin position="493"/>
        <end position="526"/>
    </location>
</feature>
<evidence type="ECO:0000256" key="2">
    <source>
        <dbReference type="ARBA" id="ARBA00022448"/>
    </source>
</evidence>
<dbReference type="Gene3D" id="3.30.70.1450">
    <property type="entry name" value="Regulator of K+ conductance, C-terminal domain"/>
    <property type="match status" value="2"/>
</dbReference>
<feature type="transmembrane region" description="Helical" evidence="7">
    <location>
        <begin position="409"/>
        <end position="438"/>
    </location>
</feature>
<dbReference type="GO" id="GO:0005886">
    <property type="term" value="C:plasma membrane"/>
    <property type="evidence" value="ECO:0007669"/>
    <property type="project" value="TreeGrafter"/>
</dbReference>
<dbReference type="Proteomes" id="UP000006565">
    <property type="component" value="Chromosome"/>
</dbReference>
<dbReference type="KEGG" id="mpi:Mpet_2047"/>
<protein>
    <submittedName>
        <fullName evidence="9">TrkA-C domain protein</fullName>
    </submittedName>
</protein>
<evidence type="ECO:0000256" key="1">
    <source>
        <dbReference type="ARBA" id="ARBA00004141"/>
    </source>
</evidence>
<dbReference type="Pfam" id="PF03600">
    <property type="entry name" value="CitMHS"/>
    <property type="match status" value="1"/>
</dbReference>
<feature type="transmembrane region" description="Helical" evidence="7">
    <location>
        <begin position="5"/>
        <end position="22"/>
    </location>
</feature>
<proteinExistence type="predicted"/>
<comment type="subcellular location">
    <subcellularLocation>
        <location evidence="1">Membrane</location>
        <topology evidence="1">Multi-pass membrane protein</topology>
    </subcellularLocation>
</comment>
<dbReference type="PANTHER" id="PTHR43652:SF2">
    <property type="entry name" value="BASIC AMINO ACID ANTIPORTER YFCC-RELATED"/>
    <property type="match status" value="1"/>
</dbReference>
<dbReference type="eggNOG" id="arCOG00237">
    <property type="taxonomic scope" value="Archaea"/>
</dbReference>
<evidence type="ECO:0000256" key="7">
    <source>
        <dbReference type="SAM" id="Phobius"/>
    </source>
</evidence>
<feature type="transmembrane region" description="Helical" evidence="7">
    <location>
        <begin position="458"/>
        <end position="481"/>
    </location>
</feature>
<feature type="transmembrane region" description="Helical" evidence="7">
    <location>
        <begin position="173"/>
        <end position="195"/>
    </location>
</feature>
<feature type="domain" description="RCK C-terminal" evidence="8">
    <location>
        <begin position="307"/>
        <end position="391"/>
    </location>
</feature>
<dbReference type="OrthoDB" id="21388at2157"/>
<dbReference type="HOGENOM" id="CLU_005170_6_1_2"/>
<keyword evidence="3 7" id="KW-0812">Transmembrane</keyword>
<dbReference type="PANTHER" id="PTHR43652">
    <property type="entry name" value="BASIC AMINO ACID ANTIPORTER YFCC-RELATED"/>
    <property type="match status" value="1"/>
</dbReference>
<keyword evidence="10" id="KW-1185">Reference proteome</keyword>
<evidence type="ECO:0000256" key="4">
    <source>
        <dbReference type="ARBA" id="ARBA00022737"/>
    </source>
</evidence>
<evidence type="ECO:0000256" key="3">
    <source>
        <dbReference type="ARBA" id="ARBA00022692"/>
    </source>
</evidence>
<keyword evidence="6 7" id="KW-0472">Membrane</keyword>
<dbReference type="PROSITE" id="PS51202">
    <property type="entry name" value="RCK_C"/>
    <property type="match status" value="2"/>
</dbReference>
<dbReference type="RefSeq" id="WP_013329972.1">
    <property type="nucleotide sequence ID" value="NC_014507.1"/>
</dbReference>
<evidence type="ECO:0000259" key="8">
    <source>
        <dbReference type="PROSITE" id="PS51202"/>
    </source>
</evidence>
<feature type="domain" description="RCK C-terminal" evidence="8">
    <location>
        <begin position="215"/>
        <end position="299"/>
    </location>
</feature>
<organism evidence="9 10">
    <name type="scientific">Methanolacinia petrolearia (strain DSM 11571 / OCM 486 / SEBR 4847)</name>
    <name type="common">Methanoplanus petrolearius</name>
    <dbReference type="NCBI Taxonomy" id="679926"/>
    <lineage>
        <taxon>Archaea</taxon>
        <taxon>Methanobacteriati</taxon>
        <taxon>Methanobacteriota</taxon>
        <taxon>Stenosarchaea group</taxon>
        <taxon>Methanomicrobia</taxon>
        <taxon>Methanomicrobiales</taxon>
        <taxon>Methanomicrobiaceae</taxon>
        <taxon>Methanolacinia</taxon>
    </lineage>
</organism>
<dbReference type="STRING" id="679926.Mpet_2047"/>
<dbReference type="GO" id="GO:0008324">
    <property type="term" value="F:monoatomic cation transmembrane transporter activity"/>
    <property type="evidence" value="ECO:0007669"/>
    <property type="project" value="InterPro"/>
</dbReference>
<sequence>MTPEILLVLAVLLAAIILFVTGKFRNDINAVIIMLTVGILGLVSPLDTISGFGSNAVISIIGVMILGYGIDRTGIMVVIARKIMEVGESSERKITTVISSVLGLVSAFMQDLGSVALFLPAVLRISRKSKIPKSRLIMPMGFAAILGGTLTMVGSSPLILLNDLLEQDALDPFGFFAVTPIGAALLLSGVLYFMLLGRYVLPSKDEAKESQRPQEELIESWNLSGSMHHYRVTEGSRLNGMKREEANLKKGYSLYLLAITEGDDVIYGPWRYTIFSAGEILTLLGSFEDAERFAKDFGLKRHEDQQGLTEKIGEENAGFAEVILKPRSKLIGKTIREIAFRKNYSLEIIILLSENNPIRDDFSDTPLKTGDTIVVYGPWNRIEAIGKDPNFVLLTPVEEKEMKKGKGAVAIGCFAGGILLSFAGLPISVGLLTGAIAMVLLGVIDMDEAYHAVDWKTVFLLAGLIPLGLAMDQTGTAAYIADIIIQVAGQSHPILLMFAIAILTTFFTLFMSNAAATVLLVPLVIFIGSSTGLDPRGLALLVAVCASNSFILPTHQVNAFLMNRGGYRNSDYIKAGGGMTFLFLVVAVGMVYIMFA</sequence>
<keyword evidence="5 7" id="KW-1133">Transmembrane helix</keyword>
<feature type="transmembrane region" description="Helical" evidence="7">
    <location>
        <begin position="58"/>
        <end position="80"/>
    </location>
</feature>
<reference evidence="9 10" key="1">
    <citation type="journal article" date="2010" name="Stand. Genomic Sci.">
        <title>Complete genome sequence of Methanoplanus petrolearius type strain (SEBR 4847).</title>
        <authorList>
            <person name="Brambilla E."/>
            <person name="Djao O.D."/>
            <person name="Daligault H."/>
            <person name="Lapidus A."/>
            <person name="Lucas S."/>
            <person name="Hammon N."/>
            <person name="Nolan M."/>
            <person name="Tice H."/>
            <person name="Cheng J.F."/>
            <person name="Han C."/>
            <person name="Tapia R."/>
            <person name="Goodwin L."/>
            <person name="Pitluck S."/>
            <person name="Liolios K."/>
            <person name="Ivanova N."/>
            <person name="Mavromatis K."/>
            <person name="Mikhailova N."/>
            <person name="Pati A."/>
            <person name="Chen A."/>
            <person name="Palaniappan K."/>
            <person name="Land M."/>
            <person name="Hauser L."/>
            <person name="Chang Y.J."/>
            <person name="Jeffries C.D."/>
            <person name="Rohde M."/>
            <person name="Spring S."/>
            <person name="Sikorski J."/>
            <person name="Goker M."/>
            <person name="Woyke T."/>
            <person name="Bristow J."/>
            <person name="Eisen J.A."/>
            <person name="Markowitz V."/>
            <person name="Hugenholtz P."/>
            <person name="Kyrpides N.C."/>
            <person name="Klenk H.P."/>
        </authorList>
    </citation>
    <scope>NUCLEOTIDE SEQUENCE [LARGE SCALE GENOMIC DNA]</scope>
    <source>
        <strain evidence="10">DSM 11571 / OCM 486 / SEBR 4847</strain>
    </source>
</reference>
<feature type="transmembrane region" description="Helical" evidence="7">
    <location>
        <begin position="538"/>
        <end position="561"/>
    </location>
</feature>
<dbReference type="InterPro" id="IPR051679">
    <property type="entry name" value="DASS-Related_Transporters"/>
</dbReference>
<dbReference type="PRINTS" id="PR00173">
    <property type="entry name" value="EDTRNSPORT"/>
</dbReference>
<evidence type="ECO:0000256" key="5">
    <source>
        <dbReference type="ARBA" id="ARBA00022989"/>
    </source>
</evidence>
<dbReference type="eggNOG" id="arCOG01963">
    <property type="taxonomic scope" value="Archaea"/>
</dbReference>
<dbReference type="Pfam" id="PF02080">
    <property type="entry name" value="TrkA_C"/>
    <property type="match status" value="1"/>
</dbReference>
<keyword evidence="2" id="KW-0813">Transport</keyword>
<dbReference type="GeneID" id="9744528"/>
<gene>
    <name evidence="9" type="ordered locus">Mpet_2047</name>
</gene>
<dbReference type="AlphaFoldDB" id="E1RJI9"/>
<accession>E1RJI9</accession>
<dbReference type="InterPro" id="IPR004680">
    <property type="entry name" value="Cit_transptr-like_dom"/>
</dbReference>